<dbReference type="STRING" id="167879.CPS_1589"/>
<protein>
    <submittedName>
        <fullName evidence="1">Uncharacterized protein</fullName>
    </submittedName>
</protein>
<sequence>MLRGVIFWVDKYELWQKHTSIYLRDYLLHWLYQNRATT</sequence>
<accession>Q485D4</accession>
<dbReference type="HOGENOM" id="CLU_3326851_0_0_6"/>
<name>Q485D4_COLP3</name>
<dbReference type="AlphaFoldDB" id="Q485D4"/>
<evidence type="ECO:0000313" key="2">
    <source>
        <dbReference type="Proteomes" id="UP000000547"/>
    </source>
</evidence>
<evidence type="ECO:0000313" key="1">
    <source>
        <dbReference type="EMBL" id="AAZ28274.1"/>
    </source>
</evidence>
<gene>
    <name evidence="1" type="ordered locus">CPS_1589</name>
</gene>
<reference evidence="1" key="1">
    <citation type="journal article" date="2005" name="Proc. Natl. Acad. Sci. U.S.A.">
        <title>The psychrophilic lifestyle as revealed by the genome sequence of Colwellia psychrerythraea 34H through genomic and proteomic analyses.</title>
        <authorList>
            <person name="Methe B.A."/>
            <person name="Nelson K.E."/>
            <person name="Deming J.W."/>
            <person name="Momen B."/>
            <person name="Melamud E."/>
            <person name="Zhang X."/>
            <person name="Moult J."/>
            <person name="Madupu R."/>
            <person name="Nelson W.C."/>
            <person name="Dodson R.J."/>
            <person name="Brinkac L.M."/>
            <person name="Daugherty S.C."/>
            <person name="Durkin A.S."/>
            <person name="DeBoy R.T."/>
            <person name="Kolonay J.F."/>
            <person name="Sullivan S.A."/>
            <person name="Zhou L."/>
            <person name="Davidsen T.M."/>
            <person name="Wu M."/>
            <person name="Huston A.L."/>
            <person name="Lewis M."/>
            <person name="Weaver B."/>
            <person name="Weidman J.F."/>
            <person name="Khouri H."/>
            <person name="Utterback T.R."/>
            <person name="Feldblyum T.V."/>
            <person name="Fraser C.M."/>
        </authorList>
    </citation>
    <scope>NUCLEOTIDE SEQUENCE [LARGE SCALE GENOMIC DNA]</scope>
    <source>
        <strain evidence="1">34H</strain>
    </source>
</reference>
<dbReference type="Proteomes" id="UP000000547">
    <property type="component" value="Chromosome"/>
</dbReference>
<organism evidence="1 2">
    <name type="scientific">Colwellia psychrerythraea (strain 34H / ATCC BAA-681)</name>
    <name type="common">Vibrio psychroerythus</name>
    <dbReference type="NCBI Taxonomy" id="167879"/>
    <lineage>
        <taxon>Bacteria</taxon>
        <taxon>Pseudomonadati</taxon>
        <taxon>Pseudomonadota</taxon>
        <taxon>Gammaproteobacteria</taxon>
        <taxon>Alteromonadales</taxon>
        <taxon>Colwelliaceae</taxon>
        <taxon>Colwellia</taxon>
    </lineage>
</organism>
<dbReference type="EMBL" id="CP000083">
    <property type="protein sequence ID" value="AAZ28274.1"/>
    <property type="molecule type" value="Genomic_DNA"/>
</dbReference>
<dbReference type="KEGG" id="cps:CPS_1589"/>
<proteinExistence type="predicted"/>